<evidence type="ECO:0000313" key="4">
    <source>
        <dbReference type="Proteomes" id="UP000324831"/>
    </source>
</evidence>
<proteinExistence type="predicted"/>
<dbReference type="AlphaFoldDB" id="A0A478FP73"/>
<evidence type="ECO:0000313" key="3">
    <source>
        <dbReference type="EMBL" id="GCE63111.1"/>
    </source>
</evidence>
<keyword evidence="2" id="KW-0812">Transmembrane</keyword>
<organism evidence="3 4">
    <name type="scientific">Candidatus Mycoplasma haematohominis</name>
    <dbReference type="NCBI Taxonomy" id="1494318"/>
    <lineage>
        <taxon>Bacteria</taxon>
        <taxon>Bacillati</taxon>
        <taxon>Mycoplasmatota</taxon>
        <taxon>Mollicutes</taxon>
        <taxon>Mycoplasmataceae</taxon>
        <taxon>Mycoplasma</taxon>
    </lineage>
</organism>
<keyword evidence="2" id="KW-0472">Membrane</keyword>
<reference evidence="3 4" key="1">
    <citation type="submission" date="2019-01" db="EMBL/GenBank/DDBJ databases">
        <title>Draft genome sequences of Candidatus Mycoplasma haemohominis SWG34-3 identified from a patient with pyrexia, anemia and liver dysfunction.</title>
        <authorList>
            <person name="Sekizuka T."/>
            <person name="Hattori N."/>
            <person name="Katano H."/>
            <person name="Takuma T."/>
            <person name="Ito T."/>
            <person name="Arai N."/>
            <person name="Yanai R."/>
            <person name="Ishii S."/>
            <person name="Miura Y."/>
            <person name="Tokunaga T."/>
            <person name="Watanabe H."/>
            <person name="Nomura N."/>
            <person name="Eguchi J."/>
            <person name="Arai T."/>
            <person name="Hasegawa H."/>
            <person name="Nakamaki T."/>
            <person name="Wakita T."/>
            <person name="Niki Y."/>
            <person name="Kuroda M."/>
        </authorList>
    </citation>
    <scope>NUCLEOTIDE SEQUENCE [LARGE SCALE GENOMIC DNA]</scope>
    <source>
        <strain evidence="3">SWG34-3</strain>
    </source>
</reference>
<keyword evidence="2" id="KW-1133">Transmembrane helix</keyword>
<sequence>MGVLKLIWSLNKLCFLIAKLIAAGGVLTGLGYLGYAGTRAFIDWIQNSPEGKNIVGGIKSVVDAACEKIAGEKDNNKCLDTIKNKVTGKTQEKEEEETTSNETIDKDQTKTEKQG</sequence>
<name>A0A478FP73_9MOLU</name>
<dbReference type="EMBL" id="BIMN01000001">
    <property type="protein sequence ID" value="GCE63111.1"/>
    <property type="molecule type" value="Genomic_DNA"/>
</dbReference>
<evidence type="ECO:0000256" key="2">
    <source>
        <dbReference type="SAM" id="Phobius"/>
    </source>
</evidence>
<dbReference type="Proteomes" id="UP000324831">
    <property type="component" value="Unassembled WGS sequence"/>
</dbReference>
<gene>
    <name evidence="3" type="ORF">MHSWG343_00890</name>
</gene>
<protein>
    <submittedName>
        <fullName evidence="3">Uncharacterized protein</fullName>
    </submittedName>
</protein>
<feature type="compositionally biased region" description="Basic and acidic residues" evidence="1">
    <location>
        <begin position="103"/>
        <end position="115"/>
    </location>
</feature>
<accession>A0A478FP73</accession>
<feature type="region of interest" description="Disordered" evidence="1">
    <location>
        <begin position="86"/>
        <end position="115"/>
    </location>
</feature>
<feature type="transmembrane region" description="Helical" evidence="2">
    <location>
        <begin position="15"/>
        <end position="35"/>
    </location>
</feature>
<evidence type="ECO:0000256" key="1">
    <source>
        <dbReference type="SAM" id="MobiDB-lite"/>
    </source>
</evidence>
<comment type="caution">
    <text evidence="3">The sequence shown here is derived from an EMBL/GenBank/DDBJ whole genome shotgun (WGS) entry which is preliminary data.</text>
</comment>